<feature type="compositionally biased region" description="Basic and acidic residues" evidence="1">
    <location>
        <begin position="21"/>
        <end position="31"/>
    </location>
</feature>
<sequence>MPVTTVVRTRESGCSGSWGPPEERERSRTLGREPQSSTVEARTFLVVTTTVKRTTGERQRKADLASSARNRTKDTRSLDPTAEMLHRRVPRTPFRLHGFPHRHVAGETSTENGGFANSITVRAQRIAFGELGGMLCGSVNLGLIAMVKQMSGAEEEEEEEQEEEEGSRRKEGKGRRAGCCRCCSERGAVS</sequence>
<feature type="region of interest" description="Disordered" evidence="1">
    <location>
        <begin position="54"/>
        <end position="79"/>
    </location>
</feature>
<feature type="compositionally biased region" description="Acidic residues" evidence="1">
    <location>
        <begin position="153"/>
        <end position="165"/>
    </location>
</feature>
<evidence type="ECO:0000256" key="1">
    <source>
        <dbReference type="SAM" id="MobiDB-lite"/>
    </source>
</evidence>
<dbReference type="Proteomes" id="UP000077202">
    <property type="component" value="Unassembled WGS sequence"/>
</dbReference>
<keyword evidence="3" id="KW-1185">Reference proteome</keyword>
<name>A0A176W0S1_MARPO</name>
<feature type="compositionally biased region" description="Basic and acidic residues" evidence="1">
    <location>
        <begin position="54"/>
        <end position="63"/>
    </location>
</feature>
<dbReference type="AlphaFoldDB" id="A0A176W0S1"/>
<evidence type="ECO:0000313" key="2">
    <source>
        <dbReference type="EMBL" id="OAE26667.1"/>
    </source>
</evidence>
<feature type="region of interest" description="Disordered" evidence="1">
    <location>
        <begin position="1"/>
        <end position="40"/>
    </location>
</feature>
<comment type="caution">
    <text evidence="2">The sequence shown here is derived from an EMBL/GenBank/DDBJ whole genome shotgun (WGS) entry which is preliminary data.</text>
</comment>
<organism evidence="2 3">
    <name type="scientific">Marchantia polymorpha subsp. ruderalis</name>
    <dbReference type="NCBI Taxonomy" id="1480154"/>
    <lineage>
        <taxon>Eukaryota</taxon>
        <taxon>Viridiplantae</taxon>
        <taxon>Streptophyta</taxon>
        <taxon>Embryophyta</taxon>
        <taxon>Marchantiophyta</taxon>
        <taxon>Marchantiopsida</taxon>
        <taxon>Marchantiidae</taxon>
        <taxon>Marchantiales</taxon>
        <taxon>Marchantiaceae</taxon>
        <taxon>Marchantia</taxon>
    </lineage>
</organism>
<feature type="region of interest" description="Disordered" evidence="1">
    <location>
        <begin position="152"/>
        <end position="190"/>
    </location>
</feature>
<accession>A0A176W0S1</accession>
<evidence type="ECO:0000313" key="3">
    <source>
        <dbReference type="Proteomes" id="UP000077202"/>
    </source>
</evidence>
<protein>
    <submittedName>
        <fullName evidence="2">Uncharacterized protein</fullName>
    </submittedName>
</protein>
<dbReference type="EMBL" id="LVLJ01002136">
    <property type="protein sequence ID" value="OAE26667.1"/>
    <property type="molecule type" value="Genomic_DNA"/>
</dbReference>
<reference evidence="2" key="1">
    <citation type="submission" date="2016-03" db="EMBL/GenBank/DDBJ databases">
        <title>Mechanisms controlling the formation of the plant cell surface in tip-growing cells are functionally conserved among land plants.</title>
        <authorList>
            <person name="Honkanen S."/>
            <person name="Jones V.A."/>
            <person name="Morieri G."/>
            <person name="Champion C."/>
            <person name="Hetherington A.J."/>
            <person name="Kelly S."/>
            <person name="Saint-Marcoux D."/>
            <person name="Proust H."/>
            <person name="Prescott H."/>
            <person name="Dolan L."/>
        </authorList>
    </citation>
    <scope>NUCLEOTIDE SEQUENCE [LARGE SCALE GENOMIC DNA]</scope>
    <source>
        <tissue evidence="2">Whole gametophyte</tissue>
    </source>
</reference>
<proteinExistence type="predicted"/>
<gene>
    <name evidence="2" type="ORF">AXG93_641s1080</name>
</gene>